<feature type="compositionally biased region" description="Basic and acidic residues" evidence="1">
    <location>
        <begin position="23"/>
        <end position="48"/>
    </location>
</feature>
<feature type="region of interest" description="Disordered" evidence="1">
    <location>
        <begin position="1"/>
        <end position="48"/>
    </location>
</feature>
<organism evidence="2 3">
    <name type="scientific">Halostagnicola larsenii XH-48</name>
    <dbReference type="NCBI Taxonomy" id="797299"/>
    <lineage>
        <taxon>Archaea</taxon>
        <taxon>Methanobacteriati</taxon>
        <taxon>Methanobacteriota</taxon>
        <taxon>Stenosarchaea group</taxon>
        <taxon>Halobacteria</taxon>
        <taxon>Halobacteriales</taxon>
        <taxon>Natrialbaceae</taxon>
        <taxon>Halostagnicola</taxon>
    </lineage>
</organism>
<protein>
    <submittedName>
        <fullName evidence="2">Uncharacterized protein</fullName>
    </submittedName>
</protein>
<reference evidence="2 3" key="1">
    <citation type="submission" date="2014-01" db="EMBL/GenBank/DDBJ databases">
        <authorList>
            <consortium name="DOE Joint Genome Institute"/>
            <person name="Anderson I."/>
            <person name="Huntemann M."/>
            <person name="Han J."/>
            <person name="Chen A."/>
            <person name="Kyrpides N."/>
            <person name="Mavromatis K."/>
            <person name="Markowitz V."/>
            <person name="Palaniappan K."/>
            <person name="Ivanova N."/>
            <person name="Schaumberg A."/>
            <person name="Pati A."/>
            <person name="Liolios K."/>
            <person name="Nordberg H.P."/>
            <person name="Cantor M.N."/>
            <person name="Hua S.X."/>
            <person name="Woyke T."/>
        </authorList>
    </citation>
    <scope>NUCLEOTIDE SEQUENCE [LARGE SCALE GENOMIC DNA]</scope>
    <source>
        <strain evidence="2 3">XH-48</strain>
    </source>
</reference>
<accession>W0JR84</accession>
<dbReference type="KEGG" id="hlr:HALLA_17375"/>
<sequence length="48" mass="5304">MLVDGGGGVTTVHGPDPIAYQRWSERDESTEKRERTAADELERTAADE</sequence>
<gene>
    <name evidence="2" type="ORF">HALLA_17375</name>
</gene>
<dbReference type="Proteomes" id="UP000019024">
    <property type="component" value="Chromosome"/>
</dbReference>
<evidence type="ECO:0000313" key="2">
    <source>
        <dbReference type="EMBL" id="AHG01124.1"/>
    </source>
</evidence>
<proteinExistence type="predicted"/>
<keyword evidence="3" id="KW-1185">Reference proteome</keyword>
<dbReference type="AlphaFoldDB" id="W0JR84"/>
<dbReference type="HOGENOM" id="CLU_3147864_0_0_2"/>
<evidence type="ECO:0000256" key="1">
    <source>
        <dbReference type="SAM" id="MobiDB-lite"/>
    </source>
</evidence>
<name>W0JR84_9EURY</name>
<evidence type="ECO:0000313" key="3">
    <source>
        <dbReference type="Proteomes" id="UP000019024"/>
    </source>
</evidence>
<dbReference type="EMBL" id="CP007055">
    <property type="protein sequence ID" value="AHG01124.1"/>
    <property type="molecule type" value="Genomic_DNA"/>
</dbReference>